<evidence type="ECO:0000259" key="12">
    <source>
        <dbReference type="Pfam" id="PF20644"/>
    </source>
</evidence>
<evidence type="ECO:0000256" key="7">
    <source>
        <dbReference type="ARBA" id="ARBA00023125"/>
    </source>
</evidence>
<sequence length="542" mass="61810">MEKSSTKGPICGIENCRSRRYDEGEDGFLYCQNGHRQGGLVRGDDDEDNLMTAARTVTRKKKEIDENTKKIAKHFSGRQAFDLYLKSLQLILRRQIWFLVHEQGLPPELETVIYDLWALRIAQLSDKIASDTSESESQSQSQVFNTLETDDGDTSDDERGMLKNTAYRGERKLASMPNLNDTLALCYLGILTLRLPITPGDIYAWVTDGKMAYRRAIKLVPLAMRDRLPATYHAVLDQQTLFKHKRFYNTVTDLQIGYSKDHSIIWPALNVPLLLYRYVREMALPLELYDATTRLADLLGYNFALHGNDKKRLGIRHLPEAQLIGCVLVCVKLLYPLDDRQRSPLSSTEPTSTTLDWDAWCKRVNAATADSGEGNEHFTTEDLIKLQEKDVLSMLPEQLDQYMDFYADAFLDDAEIQRTKENDDFRHALYSMFPIEGHGEPRPPKELSNPVSLPEQMEIVKAVHSSMTPVAAASDEAAGPELLRPGQAYHVWKKEEQLPDRAKVLYEKAAKLAGLSMDLLVKAVFFTEAKIEQWRRQQMTRS</sequence>
<dbReference type="InterPro" id="IPR033599">
    <property type="entry name" value="TAF1B/Rrn7"/>
</dbReference>
<dbReference type="Pfam" id="PF20644">
    <property type="entry name" value="Rrn7_cyclin_N"/>
    <property type="match status" value="1"/>
</dbReference>
<dbReference type="OrthoDB" id="428577at2759"/>
<keyword evidence="8" id="KW-0804">Transcription</keyword>
<dbReference type="AlphaFoldDB" id="A0A6A7B2E0"/>
<organism evidence="14 15">
    <name type="scientific">Plenodomus tracheiphilus IPT5</name>
    <dbReference type="NCBI Taxonomy" id="1408161"/>
    <lineage>
        <taxon>Eukaryota</taxon>
        <taxon>Fungi</taxon>
        <taxon>Dikarya</taxon>
        <taxon>Ascomycota</taxon>
        <taxon>Pezizomycotina</taxon>
        <taxon>Dothideomycetes</taxon>
        <taxon>Pleosporomycetidae</taxon>
        <taxon>Pleosporales</taxon>
        <taxon>Pleosporineae</taxon>
        <taxon>Leptosphaeriaceae</taxon>
        <taxon>Plenodomus</taxon>
    </lineage>
</organism>
<evidence type="ECO:0000256" key="9">
    <source>
        <dbReference type="ARBA" id="ARBA00023242"/>
    </source>
</evidence>
<keyword evidence="9" id="KW-0539">Nucleus</keyword>
<gene>
    <name evidence="14" type="ORF">T440DRAFT_490274</name>
</gene>
<proteinExistence type="inferred from homology"/>
<dbReference type="EMBL" id="MU006310">
    <property type="protein sequence ID" value="KAF2849671.1"/>
    <property type="molecule type" value="Genomic_DNA"/>
</dbReference>
<accession>A0A6A7B2E0</accession>
<dbReference type="GO" id="GO:0001164">
    <property type="term" value="F:RNA polymerase I core promoter sequence-specific DNA binding"/>
    <property type="evidence" value="ECO:0007669"/>
    <property type="project" value="InterPro"/>
</dbReference>
<evidence type="ECO:0000256" key="6">
    <source>
        <dbReference type="ARBA" id="ARBA00023015"/>
    </source>
</evidence>
<evidence type="ECO:0000313" key="15">
    <source>
        <dbReference type="Proteomes" id="UP000799423"/>
    </source>
</evidence>
<protein>
    <submittedName>
        <fullName evidence="14">Uncharacterized protein</fullName>
    </submittedName>
</protein>
<dbReference type="Pfam" id="PF20645">
    <property type="entry name" value="Rrn7_cyclin_C"/>
    <property type="match status" value="1"/>
</dbReference>
<evidence type="ECO:0000256" key="5">
    <source>
        <dbReference type="ARBA" id="ARBA00022833"/>
    </source>
</evidence>
<name>A0A6A7B2E0_9PLEO</name>
<dbReference type="Pfam" id="PF11781">
    <property type="entry name" value="Zn_ribbon_RRN7"/>
    <property type="match status" value="1"/>
</dbReference>
<dbReference type="InterPro" id="IPR021752">
    <property type="entry name" value="TF_Rrn7_Zf"/>
</dbReference>
<evidence type="ECO:0000256" key="4">
    <source>
        <dbReference type="ARBA" id="ARBA00022771"/>
    </source>
</evidence>
<keyword evidence="4" id="KW-0863">Zinc-finger</keyword>
<comment type="subcellular location">
    <subcellularLocation>
        <location evidence="1">Nucleus</location>
        <location evidence="1">Nucleolus</location>
    </subcellularLocation>
</comment>
<evidence type="ECO:0000256" key="1">
    <source>
        <dbReference type="ARBA" id="ARBA00004604"/>
    </source>
</evidence>
<evidence type="ECO:0000256" key="8">
    <source>
        <dbReference type="ARBA" id="ARBA00023163"/>
    </source>
</evidence>
<keyword evidence="7" id="KW-0238">DNA-binding</keyword>
<dbReference type="GO" id="GO:0008270">
    <property type="term" value="F:zinc ion binding"/>
    <property type="evidence" value="ECO:0007669"/>
    <property type="project" value="UniProtKB-KW"/>
</dbReference>
<evidence type="ECO:0000259" key="11">
    <source>
        <dbReference type="Pfam" id="PF11781"/>
    </source>
</evidence>
<keyword evidence="6" id="KW-0805">Transcription regulation</keyword>
<dbReference type="GO" id="GO:0042790">
    <property type="term" value="P:nucleolar large rRNA transcription by RNA polymerase I"/>
    <property type="evidence" value="ECO:0007669"/>
    <property type="project" value="TreeGrafter"/>
</dbReference>
<dbReference type="InterPro" id="IPR048540">
    <property type="entry name" value="Rrn7_cyclin_N"/>
</dbReference>
<feature type="domain" description="RRN7-type" evidence="11">
    <location>
        <begin position="6"/>
        <end position="35"/>
    </location>
</feature>
<dbReference type="PANTHER" id="PTHR31576:SF2">
    <property type="entry name" value="TATA BOX-BINDING PROTEIN-ASSOCIATED FACTOR RNA POLYMERASE I SUBUNIT B"/>
    <property type="match status" value="1"/>
</dbReference>
<feature type="domain" description="Rrn7/TAF1B N-terminal cyclin" evidence="12">
    <location>
        <begin position="88"/>
        <end position="221"/>
    </location>
</feature>
<evidence type="ECO:0000259" key="13">
    <source>
        <dbReference type="Pfam" id="PF20645"/>
    </source>
</evidence>
<keyword evidence="5" id="KW-0862">Zinc</keyword>
<dbReference type="Proteomes" id="UP000799423">
    <property type="component" value="Unassembled WGS sequence"/>
</dbReference>
<keyword evidence="15" id="KW-1185">Reference proteome</keyword>
<dbReference type="InterPro" id="IPR048538">
    <property type="entry name" value="Rrn7_cyclin_C"/>
</dbReference>
<feature type="domain" description="Rrn7/TAF1B C-terminal cyclin" evidence="13">
    <location>
        <begin position="241"/>
        <end position="407"/>
    </location>
</feature>
<evidence type="ECO:0000313" key="14">
    <source>
        <dbReference type="EMBL" id="KAF2849671.1"/>
    </source>
</evidence>
<dbReference type="GO" id="GO:0070860">
    <property type="term" value="C:RNA polymerase I core factor complex"/>
    <property type="evidence" value="ECO:0007669"/>
    <property type="project" value="InterPro"/>
</dbReference>
<feature type="region of interest" description="Disordered" evidence="10">
    <location>
        <begin position="130"/>
        <end position="160"/>
    </location>
</feature>
<dbReference type="PANTHER" id="PTHR31576">
    <property type="entry name" value="TATA BOX-BINDING PROTEIN-ASSOCIATED FACTOR RNA POLYMERASE I SUBUNIT B"/>
    <property type="match status" value="1"/>
</dbReference>
<evidence type="ECO:0000256" key="2">
    <source>
        <dbReference type="ARBA" id="ARBA00006899"/>
    </source>
</evidence>
<evidence type="ECO:0000256" key="10">
    <source>
        <dbReference type="SAM" id="MobiDB-lite"/>
    </source>
</evidence>
<reference evidence="14" key="1">
    <citation type="submission" date="2020-01" db="EMBL/GenBank/DDBJ databases">
        <authorList>
            <consortium name="DOE Joint Genome Institute"/>
            <person name="Haridas S."/>
            <person name="Albert R."/>
            <person name="Binder M."/>
            <person name="Bloem J."/>
            <person name="Labutti K."/>
            <person name="Salamov A."/>
            <person name="Andreopoulos B."/>
            <person name="Baker S.E."/>
            <person name="Barry K."/>
            <person name="Bills G."/>
            <person name="Bluhm B.H."/>
            <person name="Cannon C."/>
            <person name="Castanera R."/>
            <person name="Culley D.E."/>
            <person name="Daum C."/>
            <person name="Ezra D."/>
            <person name="Gonzalez J.B."/>
            <person name="Henrissat B."/>
            <person name="Kuo A."/>
            <person name="Liang C."/>
            <person name="Lipzen A."/>
            <person name="Lutzoni F."/>
            <person name="Magnuson J."/>
            <person name="Mondo S."/>
            <person name="Nolan M."/>
            <person name="Ohm R."/>
            <person name="Pangilinan J."/>
            <person name="Park H.-J."/>
            <person name="Ramirez L."/>
            <person name="Alfaro M."/>
            <person name="Sun H."/>
            <person name="Tritt A."/>
            <person name="Yoshinaga Y."/>
            <person name="Zwiers L.-H."/>
            <person name="Turgeon B.G."/>
            <person name="Goodwin S.B."/>
            <person name="Spatafora J.W."/>
            <person name="Crous P.W."/>
            <person name="Grigoriev I.V."/>
        </authorList>
    </citation>
    <scope>NUCLEOTIDE SEQUENCE</scope>
    <source>
        <strain evidence="14">IPT5</strain>
    </source>
</reference>
<keyword evidence="3" id="KW-0479">Metal-binding</keyword>
<comment type="similarity">
    <text evidence="2">Belongs to the RRN7/TAF1B family.</text>
</comment>
<evidence type="ECO:0000256" key="3">
    <source>
        <dbReference type="ARBA" id="ARBA00022723"/>
    </source>
</evidence>